<keyword evidence="3" id="KW-0813">Transport</keyword>
<comment type="caution">
    <text evidence="10">The sequence shown here is derived from an EMBL/GenBank/DDBJ whole genome shotgun (WGS) entry which is preliminary data.</text>
</comment>
<comment type="subcellular location">
    <subcellularLocation>
        <location evidence="1">Cell membrane</location>
        <topology evidence="1">Multi-pass membrane protein</topology>
    </subcellularLocation>
</comment>
<organism evidence="10 11">
    <name type="scientific">Hohaiivirga grylli</name>
    <dbReference type="NCBI Taxonomy" id="3133970"/>
    <lineage>
        <taxon>Bacteria</taxon>
        <taxon>Pseudomonadati</taxon>
        <taxon>Pseudomonadota</taxon>
        <taxon>Alphaproteobacteria</taxon>
        <taxon>Hyphomicrobiales</taxon>
        <taxon>Methylobacteriaceae</taxon>
        <taxon>Hohaiivirga</taxon>
    </lineage>
</organism>
<feature type="transmembrane region" description="Helical" evidence="8">
    <location>
        <begin position="374"/>
        <end position="396"/>
    </location>
</feature>
<feature type="transmembrane region" description="Helical" evidence="8">
    <location>
        <begin position="239"/>
        <end position="256"/>
    </location>
</feature>
<evidence type="ECO:0000313" key="11">
    <source>
        <dbReference type="Proteomes" id="UP001418637"/>
    </source>
</evidence>
<evidence type="ECO:0000256" key="5">
    <source>
        <dbReference type="ARBA" id="ARBA00022692"/>
    </source>
</evidence>
<dbReference type="PANTHER" id="PTHR42718:SF9">
    <property type="entry name" value="MAJOR FACILITATOR SUPERFAMILY MULTIDRUG TRANSPORTER MFSC"/>
    <property type="match status" value="1"/>
</dbReference>
<feature type="transmembrane region" description="Helical" evidence="8">
    <location>
        <begin position="277"/>
        <end position="301"/>
    </location>
</feature>
<keyword evidence="11" id="KW-1185">Reference proteome</keyword>
<dbReference type="InterPro" id="IPR036259">
    <property type="entry name" value="MFS_trans_sf"/>
</dbReference>
<feature type="transmembrane region" description="Helical" evidence="8">
    <location>
        <begin position="208"/>
        <end position="227"/>
    </location>
</feature>
<dbReference type="PROSITE" id="PS50850">
    <property type="entry name" value="MFS"/>
    <property type="match status" value="1"/>
</dbReference>
<feature type="transmembrane region" description="Helical" evidence="8">
    <location>
        <begin position="343"/>
        <end position="362"/>
    </location>
</feature>
<keyword evidence="7 8" id="KW-0472">Membrane</keyword>
<reference evidence="10 11" key="1">
    <citation type="submission" date="2024-04" db="EMBL/GenBank/DDBJ databases">
        <title>A novel species isolated from cricket.</title>
        <authorList>
            <person name="Wang H.-C."/>
        </authorList>
    </citation>
    <scope>NUCLEOTIDE SEQUENCE [LARGE SCALE GENOMIC DNA]</scope>
    <source>
        <strain evidence="10 11">WL0021</strain>
    </source>
</reference>
<feature type="transmembrane region" description="Helical" evidence="8">
    <location>
        <begin position="89"/>
        <end position="108"/>
    </location>
</feature>
<evidence type="ECO:0000256" key="1">
    <source>
        <dbReference type="ARBA" id="ARBA00004651"/>
    </source>
</evidence>
<dbReference type="PANTHER" id="PTHR42718">
    <property type="entry name" value="MAJOR FACILITATOR SUPERFAMILY MULTIDRUG TRANSPORTER MFSC"/>
    <property type="match status" value="1"/>
</dbReference>
<evidence type="ECO:0000313" key="10">
    <source>
        <dbReference type="EMBL" id="MEN3929708.1"/>
    </source>
</evidence>
<dbReference type="InterPro" id="IPR011701">
    <property type="entry name" value="MFS"/>
</dbReference>
<keyword evidence="4" id="KW-1003">Cell membrane</keyword>
<dbReference type="NCBIfam" id="TIGR00711">
    <property type="entry name" value="efflux_EmrB"/>
    <property type="match status" value="1"/>
</dbReference>
<dbReference type="CDD" id="cd17503">
    <property type="entry name" value="MFS_LmrB_MDR_like"/>
    <property type="match status" value="1"/>
</dbReference>
<dbReference type="RefSeq" id="WP_346335701.1">
    <property type="nucleotide sequence ID" value="NZ_JBBYXI010000001.1"/>
</dbReference>
<keyword evidence="5 8" id="KW-0812">Transmembrane</keyword>
<dbReference type="Proteomes" id="UP001418637">
    <property type="component" value="Unassembled WGS sequence"/>
</dbReference>
<feature type="transmembrane region" description="Helical" evidence="8">
    <location>
        <begin position="175"/>
        <end position="196"/>
    </location>
</feature>
<evidence type="ECO:0000256" key="7">
    <source>
        <dbReference type="ARBA" id="ARBA00023136"/>
    </source>
</evidence>
<dbReference type="InterPro" id="IPR020846">
    <property type="entry name" value="MFS_dom"/>
</dbReference>
<evidence type="ECO:0000259" key="9">
    <source>
        <dbReference type="PROSITE" id="PS50850"/>
    </source>
</evidence>
<name>A0ABV0BGP3_9HYPH</name>
<feature type="transmembrane region" description="Helical" evidence="8">
    <location>
        <begin position="486"/>
        <end position="503"/>
    </location>
</feature>
<dbReference type="Gene3D" id="1.20.1250.20">
    <property type="entry name" value="MFS general substrate transporter like domains"/>
    <property type="match status" value="1"/>
</dbReference>
<protein>
    <submittedName>
        <fullName evidence="10">DHA2 family efflux MFS transporter permease subunit</fullName>
    </submittedName>
</protein>
<dbReference type="SUPFAM" id="SSF103473">
    <property type="entry name" value="MFS general substrate transporter"/>
    <property type="match status" value="1"/>
</dbReference>
<feature type="transmembrane region" description="Helical" evidence="8">
    <location>
        <begin position="408"/>
        <end position="427"/>
    </location>
</feature>
<evidence type="ECO:0000256" key="4">
    <source>
        <dbReference type="ARBA" id="ARBA00022475"/>
    </source>
</evidence>
<feature type="transmembrane region" description="Helical" evidence="8">
    <location>
        <begin position="59"/>
        <end position="77"/>
    </location>
</feature>
<keyword evidence="6 8" id="KW-1133">Transmembrane helix</keyword>
<dbReference type="Pfam" id="PF07690">
    <property type="entry name" value="MFS_1"/>
    <property type="match status" value="1"/>
</dbReference>
<feature type="transmembrane region" description="Helical" evidence="8">
    <location>
        <begin position="148"/>
        <end position="169"/>
    </location>
</feature>
<evidence type="ECO:0000256" key="8">
    <source>
        <dbReference type="SAM" id="Phobius"/>
    </source>
</evidence>
<comment type="similarity">
    <text evidence="2">Belongs to the major facilitator superfamily. EmrB family.</text>
</comment>
<dbReference type="EMBL" id="JBBYXI010000001">
    <property type="protein sequence ID" value="MEN3929708.1"/>
    <property type="molecule type" value="Genomic_DNA"/>
</dbReference>
<evidence type="ECO:0000256" key="3">
    <source>
        <dbReference type="ARBA" id="ARBA00022448"/>
    </source>
</evidence>
<dbReference type="Gene3D" id="1.20.1720.10">
    <property type="entry name" value="Multidrug resistance protein D"/>
    <property type="match status" value="1"/>
</dbReference>
<sequence length="528" mass="57658">MSAQTTAEASKPTEETVPFRGIVTLCTMLATLMQALDSTIANVALPYMQGTLAATSDQITWVLTSYIVAAAIMTAPVGWMAQRFGRKRLFIICIVGFTGASVLCGLATSLSQMVAYRVLQGLFGAALVPLSQATMLDIYPLEKRGSAMALWGMGVMVGPILGPTLGGYLTDVFDWRYVFFVNVPFGILVTVGIALCMQESDRKSELKFDWIGFAALGMAVGALQLLLDRGEQVNWFESSEIIIEAILSGTGFYLFIVHMLTAKKPFIPPHIFKDANFVAGLFMIFALGMILLASAALLAPYLQTLGGYPVEQAGLLMAPRGMGTMLAMSIAGRLTARFDPRILIAFGISLLIVTLWEMSYWTPDVSRQTMISVTVVQGFGLGFVFTPMSVITFATLDPKARTDGAAMFSLTRNMGSAIGISIMQFLLARNVQIMHSTISEHVTPFNRALQTGAPAAYWGIDTAYGPQLLNNIINRQASIIAYANDFRLMMFIAIPTLLLLFFMKPPQIRTKRSEVKVKSDEQQHTIMD</sequence>
<proteinExistence type="inferred from homology"/>
<feature type="domain" description="Major facilitator superfamily (MFS) profile" evidence="9">
    <location>
        <begin position="23"/>
        <end position="508"/>
    </location>
</feature>
<gene>
    <name evidence="10" type="ORF">WJT86_01370</name>
</gene>
<dbReference type="InterPro" id="IPR004638">
    <property type="entry name" value="EmrB-like"/>
</dbReference>
<evidence type="ECO:0000256" key="6">
    <source>
        <dbReference type="ARBA" id="ARBA00022989"/>
    </source>
</evidence>
<evidence type="ECO:0000256" key="2">
    <source>
        <dbReference type="ARBA" id="ARBA00008537"/>
    </source>
</evidence>
<feature type="transmembrane region" description="Helical" evidence="8">
    <location>
        <begin position="21"/>
        <end position="47"/>
    </location>
</feature>
<accession>A0ABV0BGP3</accession>